<accession>A0A075H430</accession>
<sequence>MLSDREKLILHFCCMMTTAKLSGMEHRDRLMEKMINDVIRNRCRSLALEDVEAILGEVNEEMVYGRIMFQHLMGDTMWSMTGERPNKNTDWRDMR</sequence>
<name>A0A075H430_9ARCH</name>
<proteinExistence type="predicted"/>
<reference evidence="1" key="1">
    <citation type="journal article" date="2014" name="Genome Biol. Evol.">
        <title>Pangenome evidence for extensive interdomain horizontal transfer affecting lineage core and shell genes in uncultured planktonic thaumarchaeota and euryarchaeota.</title>
        <authorList>
            <person name="Deschamps P."/>
            <person name="Zivanovic Y."/>
            <person name="Moreira D."/>
            <person name="Rodriguez-Valera F."/>
            <person name="Lopez-Garcia P."/>
        </authorList>
    </citation>
    <scope>NUCLEOTIDE SEQUENCE</scope>
</reference>
<organism evidence="1">
    <name type="scientific">uncultured marine thaumarchaeote KM3_47_F06</name>
    <dbReference type="NCBI Taxonomy" id="1456168"/>
    <lineage>
        <taxon>Archaea</taxon>
        <taxon>Nitrososphaerota</taxon>
        <taxon>environmental samples</taxon>
    </lineage>
</organism>
<dbReference type="EMBL" id="KF900905">
    <property type="protein sequence ID" value="AIF10966.1"/>
    <property type="molecule type" value="Genomic_DNA"/>
</dbReference>
<dbReference type="AlphaFoldDB" id="A0A075H430"/>
<evidence type="ECO:0000313" key="1">
    <source>
        <dbReference type="EMBL" id="AIF10966.1"/>
    </source>
</evidence>
<protein>
    <submittedName>
        <fullName evidence="1">Uncharacterized protein</fullName>
    </submittedName>
</protein>